<evidence type="ECO:0000256" key="1">
    <source>
        <dbReference type="ARBA" id="ARBA00022491"/>
    </source>
</evidence>
<dbReference type="InterPro" id="IPR036271">
    <property type="entry name" value="Tet_transcr_reg_TetR-rel_C_sf"/>
</dbReference>
<dbReference type="InterPro" id="IPR009057">
    <property type="entry name" value="Homeodomain-like_sf"/>
</dbReference>
<reference evidence="7 8" key="2">
    <citation type="submission" date="2022-06" db="EMBL/GenBank/DDBJ databases">
        <title>Genomic Encyclopedia of Type Strains, Phase I: the one thousand microbial genomes (KMG-I) project.</title>
        <authorList>
            <person name="Kyrpides N."/>
        </authorList>
    </citation>
    <scope>NUCLEOTIDE SEQUENCE [LARGE SCALE GENOMIC DNA]</scope>
    <source>
        <strain evidence="7 8">DSM 43889</strain>
    </source>
</reference>
<name>A0ABT1JMQ7_ACTCY</name>
<keyword evidence="8" id="KW-1185">Reference proteome</keyword>
<organism evidence="7 8">
    <name type="scientific">Actinoalloteichus caeruleus DSM 43889</name>
    <dbReference type="NCBI Taxonomy" id="1120930"/>
    <lineage>
        <taxon>Bacteria</taxon>
        <taxon>Bacillati</taxon>
        <taxon>Actinomycetota</taxon>
        <taxon>Actinomycetes</taxon>
        <taxon>Pseudonocardiales</taxon>
        <taxon>Pseudonocardiaceae</taxon>
        <taxon>Actinoalloteichus</taxon>
        <taxon>Actinoalloteichus cyanogriseus</taxon>
    </lineage>
</organism>
<evidence type="ECO:0000259" key="6">
    <source>
        <dbReference type="PROSITE" id="PS50977"/>
    </source>
</evidence>
<protein>
    <submittedName>
        <fullName evidence="7">Transcriptional regulator, TetR family</fullName>
    </submittedName>
</protein>
<dbReference type="Pfam" id="PF13977">
    <property type="entry name" value="TetR_C_6"/>
    <property type="match status" value="1"/>
</dbReference>
<keyword evidence="2" id="KW-0805">Transcription regulation</keyword>
<dbReference type="RefSeq" id="WP_051314013.1">
    <property type="nucleotide sequence ID" value="NZ_AUBJ02000001.1"/>
</dbReference>
<dbReference type="PANTHER" id="PTHR30055">
    <property type="entry name" value="HTH-TYPE TRANSCRIPTIONAL REGULATOR RUTR"/>
    <property type="match status" value="1"/>
</dbReference>
<accession>A0ABT1JMQ7</accession>
<dbReference type="Pfam" id="PF00440">
    <property type="entry name" value="TetR_N"/>
    <property type="match status" value="1"/>
</dbReference>
<feature type="DNA-binding region" description="H-T-H motif" evidence="5">
    <location>
        <begin position="31"/>
        <end position="50"/>
    </location>
</feature>
<evidence type="ECO:0000256" key="2">
    <source>
        <dbReference type="ARBA" id="ARBA00023015"/>
    </source>
</evidence>
<dbReference type="EMBL" id="AUBJ02000001">
    <property type="protein sequence ID" value="MCP2333815.1"/>
    <property type="molecule type" value="Genomic_DNA"/>
</dbReference>
<feature type="domain" description="HTH tetR-type" evidence="6">
    <location>
        <begin position="8"/>
        <end position="68"/>
    </location>
</feature>
<keyword evidence="1" id="KW-0678">Repressor</keyword>
<dbReference type="InterPro" id="IPR039538">
    <property type="entry name" value="BetI_C"/>
</dbReference>
<evidence type="ECO:0000256" key="5">
    <source>
        <dbReference type="PROSITE-ProRule" id="PRU00335"/>
    </source>
</evidence>
<proteinExistence type="predicted"/>
<dbReference type="Proteomes" id="UP000791080">
    <property type="component" value="Unassembled WGS sequence"/>
</dbReference>
<keyword evidence="3 5" id="KW-0238">DNA-binding</keyword>
<dbReference type="SUPFAM" id="SSF46689">
    <property type="entry name" value="Homeodomain-like"/>
    <property type="match status" value="1"/>
</dbReference>
<keyword evidence="4" id="KW-0804">Transcription</keyword>
<dbReference type="PROSITE" id="PS50977">
    <property type="entry name" value="HTH_TETR_2"/>
    <property type="match status" value="1"/>
</dbReference>
<evidence type="ECO:0000313" key="7">
    <source>
        <dbReference type="EMBL" id="MCP2333815.1"/>
    </source>
</evidence>
<dbReference type="SUPFAM" id="SSF48498">
    <property type="entry name" value="Tetracyclin repressor-like, C-terminal domain"/>
    <property type="match status" value="1"/>
</dbReference>
<evidence type="ECO:0000256" key="4">
    <source>
        <dbReference type="ARBA" id="ARBA00023163"/>
    </source>
</evidence>
<evidence type="ECO:0000313" key="8">
    <source>
        <dbReference type="Proteomes" id="UP000791080"/>
    </source>
</evidence>
<dbReference type="InterPro" id="IPR050109">
    <property type="entry name" value="HTH-type_TetR-like_transc_reg"/>
</dbReference>
<sequence>MPRHVDREERRHHVADALLRIIEREGLEAVSVRTVSAEAGCSVGAVQRYFRSKDEMLRFALETAISRAASRMAEIRLGPGLMSFPDALRAAVVEYLPLDDGRLAESRIWAAFSARAVVDPAFRAVITALDRPARDQLARVFAYAESVGELPAGHDHEALACLVIALMDGLMWSLLLRPAPEERAVHLAAVDAAVRALTTKVGRPTTGGDETAH</sequence>
<dbReference type="Gene3D" id="1.10.357.10">
    <property type="entry name" value="Tetracycline Repressor, domain 2"/>
    <property type="match status" value="1"/>
</dbReference>
<dbReference type="PANTHER" id="PTHR30055:SF148">
    <property type="entry name" value="TETR-FAMILY TRANSCRIPTIONAL REGULATOR"/>
    <property type="match status" value="1"/>
</dbReference>
<dbReference type="InterPro" id="IPR001647">
    <property type="entry name" value="HTH_TetR"/>
</dbReference>
<evidence type="ECO:0000256" key="3">
    <source>
        <dbReference type="ARBA" id="ARBA00023125"/>
    </source>
</evidence>
<reference evidence="7 8" key="1">
    <citation type="submission" date="2013-07" db="EMBL/GenBank/DDBJ databases">
        <authorList>
            <consortium name="DOE Joint Genome Institute"/>
            <person name="Reeve W."/>
            <person name="Huntemann M."/>
            <person name="Han J."/>
            <person name="Chen A."/>
            <person name="Kyrpides N."/>
            <person name="Mavromatis K."/>
            <person name="Markowitz V."/>
            <person name="Palaniappan K."/>
            <person name="Ivanova N."/>
            <person name="Schaumberg A."/>
            <person name="Pati A."/>
            <person name="Liolios K."/>
            <person name="Nordberg H.P."/>
            <person name="Cantor M.N."/>
            <person name="Hua S.X."/>
            <person name="Woyke T."/>
        </authorList>
    </citation>
    <scope>NUCLEOTIDE SEQUENCE [LARGE SCALE GENOMIC DNA]</scope>
    <source>
        <strain evidence="7 8">DSM 43889</strain>
    </source>
</reference>
<gene>
    <name evidence="7" type="ORF">G443_004085</name>
</gene>
<comment type="caution">
    <text evidence="7">The sequence shown here is derived from an EMBL/GenBank/DDBJ whole genome shotgun (WGS) entry which is preliminary data.</text>
</comment>